<reference evidence="1 2" key="1">
    <citation type="journal article" date="2021" name="Appl. Environ. Microbiol.">
        <title>Genetic linkage and physical mapping for an oyster mushroom Pleurotus cornucopiae and QTL analysis for the trait cap color.</title>
        <authorList>
            <person name="Zhang Y."/>
            <person name="Gao W."/>
            <person name="Sonnenberg A."/>
            <person name="Chen Q."/>
            <person name="Zhang J."/>
            <person name="Huang C."/>
        </authorList>
    </citation>
    <scope>NUCLEOTIDE SEQUENCE [LARGE SCALE GENOMIC DNA]</scope>
    <source>
        <strain evidence="1">CCMSSC00406</strain>
    </source>
</reference>
<proteinExistence type="predicted"/>
<protein>
    <submittedName>
        <fullName evidence="1">Uncharacterized protein</fullName>
    </submittedName>
</protein>
<dbReference type="EMBL" id="WQMT02000010">
    <property type="protein sequence ID" value="KAG9218464.1"/>
    <property type="molecule type" value="Genomic_DNA"/>
</dbReference>
<evidence type="ECO:0000313" key="2">
    <source>
        <dbReference type="Proteomes" id="UP000824881"/>
    </source>
</evidence>
<dbReference type="Proteomes" id="UP000824881">
    <property type="component" value="Unassembled WGS sequence"/>
</dbReference>
<evidence type="ECO:0000313" key="1">
    <source>
        <dbReference type="EMBL" id="KAG9218464.1"/>
    </source>
</evidence>
<gene>
    <name evidence="1" type="ORF">CCMSSC00406_0010043</name>
</gene>
<keyword evidence="2" id="KW-1185">Reference proteome</keyword>
<sequence length="334" mass="37654">MHHTNSQKQDLYATRRFLIGEEHRPRLVTPPAQRPLHMAKIDMSPETSGKRTYADNQNGTGRELRGRVADLKPQGHRVRPSTQLPESRSFTPATVPLRFATLFLLVTILLLVYPKRSAMTQKPSGNLSQRNYASMSSGARVIGALTSETFDPRPPSALDTFFAPILYLRKKWTGFDFSKIHLSLPRDAFTDNERCWEFGGSYGHVAVSLAKPTYLSHASMITPFDVVSSDDQKRLTKHIVLWGLVEHSQALSYTDSRSPFYFSHLAALPPDIPPTHRFVRLVDIQYNISRHDRNALHPIIPSARATLFQILVFESLSNQGGTTTCLYYAGVHKV</sequence>
<comment type="caution">
    <text evidence="1">The sequence shown here is derived from an EMBL/GenBank/DDBJ whole genome shotgun (WGS) entry which is preliminary data.</text>
</comment>
<name>A0ACB7IL59_PLECO</name>
<accession>A0ACB7IL59</accession>
<organism evidence="1 2">
    <name type="scientific">Pleurotus cornucopiae</name>
    <name type="common">Cornucopia mushroom</name>
    <dbReference type="NCBI Taxonomy" id="5321"/>
    <lineage>
        <taxon>Eukaryota</taxon>
        <taxon>Fungi</taxon>
        <taxon>Dikarya</taxon>
        <taxon>Basidiomycota</taxon>
        <taxon>Agaricomycotina</taxon>
        <taxon>Agaricomycetes</taxon>
        <taxon>Agaricomycetidae</taxon>
        <taxon>Agaricales</taxon>
        <taxon>Pleurotineae</taxon>
        <taxon>Pleurotaceae</taxon>
        <taxon>Pleurotus</taxon>
    </lineage>
</organism>